<dbReference type="AlphaFoldDB" id="A0A2I9CVC8"/>
<proteinExistence type="predicted"/>
<reference evidence="2" key="1">
    <citation type="submission" date="2018-01" db="EMBL/GenBank/DDBJ databases">
        <title>Draft Genome Sequence of the Radioresistant Bacterium Deinococcus aerius TR0125, Isolated from the Higher Atmosphere above Japan.</title>
        <authorList>
            <person name="Satoh K."/>
            <person name="Arai H."/>
            <person name="Sanzen T."/>
            <person name="Kawaguchi Y."/>
            <person name="Hayashi H."/>
            <person name="Yokobori S."/>
            <person name="Yamagishi A."/>
            <person name="Oono Y."/>
            <person name="Narumi I."/>
        </authorList>
    </citation>
    <scope>NUCLEOTIDE SEQUENCE [LARGE SCALE GENOMIC DNA]</scope>
    <source>
        <strain evidence="2">TR0125</strain>
    </source>
</reference>
<sequence length="166" mass="17987">MAVCRWCDQEMTAHVGCTGNAVVDYPDGVSLPAIPYGQEGVVSGNGTEDCHDCAVPLGSHHHPGCDWERCPRCKGQLISCGCLDDEDEVGDDLEDDGEERNPYLCKACGVDFSESRDFGYCNHGTGCLNPEYADVGDLFGDDEDDADYCHGCGFDWENCQCEGVEP</sequence>
<dbReference type="OrthoDB" id="292725at2"/>
<organism evidence="1 2">
    <name type="scientific">Deinococcus aerius</name>
    <dbReference type="NCBI Taxonomy" id="200253"/>
    <lineage>
        <taxon>Bacteria</taxon>
        <taxon>Thermotogati</taxon>
        <taxon>Deinococcota</taxon>
        <taxon>Deinococci</taxon>
        <taxon>Deinococcales</taxon>
        <taxon>Deinococcaceae</taxon>
        <taxon>Deinococcus</taxon>
    </lineage>
</organism>
<keyword evidence="2" id="KW-1185">Reference proteome</keyword>
<dbReference type="Proteomes" id="UP000236569">
    <property type="component" value="Unassembled WGS sequence"/>
</dbReference>
<comment type="caution">
    <text evidence="1">The sequence shown here is derived from an EMBL/GenBank/DDBJ whole genome shotgun (WGS) entry which is preliminary data.</text>
</comment>
<name>A0A2I9CVC8_9DEIO</name>
<accession>A0A2I9CVC8</accession>
<dbReference type="EMBL" id="BFAG01000006">
    <property type="protein sequence ID" value="GBF05873.1"/>
    <property type="molecule type" value="Genomic_DNA"/>
</dbReference>
<protein>
    <submittedName>
        <fullName evidence="1">Uncharacterized protein</fullName>
    </submittedName>
</protein>
<gene>
    <name evidence="1" type="ORF">DAERI_060133</name>
</gene>
<evidence type="ECO:0000313" key="2">
    <source>
        <dbReference type="Proteomes" id="UP000236569"/>
    </source>
</evidence>
<evidence type="ECO:0000313" key="1">
    <source>
        <dbReference type="EMBL" id="GBF05873.1"/>
    </source>
</evidence>